<evidence type="ECO:0000256" key="2">
    <source>
        <dbReference type="ARBA" id="ARBA00022722"/>
    </source>
</evidence>
<dbReference type="STRING" id="400727.A0A2T7P6A2"/>
<dbReference type="SUPFAM" id="SSF56219">
    <property type="entry name" value="DNase I-like"/>
    <property type="match status" value="2"/>
</dbReference>
<keyword evidence="8" id="KW-1185">Reference proteome</keyword>
<dbReference type="InterPro" id="IPR005135">
    <property type="entry name" value="Endo/exonuclease/phosphatase"/>
</dbReference>
<sequence length="481" mass="52623">MLGKLALLGSSIVLLTILQSTESTLTIGAFNIRRLGNEKASNAKILRQLVKVLRGFDIAVILEVMNADAIDVVLKALNKYSGPYSLKLSSPSGRSSYKEHVAILYRYVKRQIVCQEKPNFSDNDEFERDPYAVLFHTKDSVVRSFAVVGVHLKPDKALEEMNSLVTVYDDMTTALQTKNILIAGDFNADCSYMNEARFKNSALVKDHRFTFLIDTNVDTTASDNTNCAYDRFVVAGSQLTAAVVPGSARVINLPKALHLTTVESTESALTIGSFNIQRLGNSKSSNATIVNHIVQVLHGFDIAVILEVIDTDAVNVVIQALNRNGGPYSLKLSSASGRTSYKEHVAILYRCQHLCRCGVHLKPAAALQEMNSLVKVYDDMVAALHTPNVLIAGDFNADCTYMTEAQFKNSALVTDHRFTFLIDMNVDTTASVNTNCAYDSELTAAVVQGSARVITIPTALHLTTAEAQAVSDHYPIEVKIH</sequence>
<evidence type="ECO:0000256" key="3">
    <source>
        <dbReference type="ARBA" id="ARBA00022801"/>
    </source>
</evidence>
<dbReference type="SMART" id="SM00476">
    <property type="entry name" value="DNaseIc"/>
    <property type="match status" value="2"/>
</dbReference>
<name>A0A2T7P6A2_POMCA</name>
<accession>A0A2T7P6A2</accession>
<feature type="signal peptide" evidence="5">
    <location>
        <begin position="1"/>
        <end position="23"/>
    </location>
</feature>
<dbReference type="GO" id="GO:0005634">
    <property type="term" value="C:nucleus"/>
    <property type="evidence" value="ECO:0007669"/>
    <property type="project" value="TreeGrafter"/>
</dbReference>
<dbReference type="PROSITE" id="PS00918">
    <property type="entry name" value="DNASE_I_2"/>
    <property type="match status" value="1"/>
</dbReference>
<dbReference type="GO" id="GO:0003677">
    <property type="term" value="F:DNA binding"/>
    <property type="evidence" value="ECO:0007669"/>
    <property type="project" value="TreeGrafter"/>
</dbReference>
<evidence type="ECO:0000313" key="7">
    <source>
        <dbReference type="EMBL" id="PVD28916.1"/>
    </source>
</evidence>
<dbReference type="PRINTS" id="PR00130">
    <property type="entry name" value="DNASEI"/>
</dbReference>
<dbReference type="InterPro" id="IPR016202">
    <property type="entry name" value="DNase_I"/>
</dbReference>
<keyword evidence="3" id="KW-0378">Hydrolase</keyword>
<keyword evidence="4" id="KW-1015">Disulfide bond</keyword>
<evidence type="ECO:0000313" key="8">
    <source>
        <dbReference type="Proteomes" id="UP000245119"/>
    </source>
</evidence>
<dbReference type="PANTHER" id="PTHR11371:SF31">
    <property type="entry name" value="EXTRACELLULAR NUCLEASE"/>
    <property type="match status" value="1"/>
</dbReference>
<dbReference type="GO" id="GO:0004530">
    <property type="term" value="F:deoxyribonuclease I activity"/>
    <property type="evidence" value="ECO:0007669"/>
    <property type="project" value="TreeGrafter"/>
</dbReference>
<reference evidence="7 8" key="1">
    <citation type="submission" date="2018-04" db="EMBL/GenBank/DDBJ databases">
        <title>The genome of golden apple snail Pomacea canaliculata provides insight into stress tolerance and invasive adaptation.</title>
        <authorList>
            <person name="Liu C."/>
            <person name="Liu B."/>
            <person name="Ren Y."/>
            <person name="Zhang Y."/>
            <person name="Wang H."/>
            <person name="Li S."/>
            <person name="Jiang F."/>
            <person name="Yin L."/>
            <person name="Zhang G."/>
            <person name="Qian W."/>
            <person name="Fan W."/>
        </authorList>
    </citation>
    <scope>NUCLEOTIDE SEQUENCE [LARGE SCALE GENOMIC DNA]</scope>
    <source>
        <strain evidence="7">SZHN2017</strain>
        <tissue evidence="7">Muscle</tissue>
    </source>
</reference>
<dbReference type="InterPro" id="IPR033125">
    <property type="entry name" value="DNASE_I_2"/>
</dbReference>
<dbReference type="GO" id="GO:0006308">
    <property type="term" value="P:DNA catabolic process"/>
    <property type="evidence" value="ECO:0007669"/>
    <property type="project" value="InterPro"/>
</dbReference>
<proteinExistence type="inferred from homology"/>
<evidence type="ECO:0000259" key="6">
    <source>
        <dbReference type="Pfam" id="PF03372"/>
    </source>
</evidence>
<keyword evidence="2" id="KW-0540">Nuclease</keyword>
<organism evidence="7 8">
    <name type="scientific">Pomacea canaliculata</name>
    <name type="common">Golden apple snail</name>
    <dbReference type="NCBI Taxonomy" id="400727"/>
    <lineage>
        <taxon>Eukaryota</taxon>
        <taxon>Metazoa</taxon>
        <taxon>Spiralia</taxon>
        <taxon>Lophotrochozoa</taxon>
        <taxon>Mollusca</taxon>
        <taxon>Gastropoda</taxon>
        <taxon>Caenogastropoda</taxon>
        <taxon>Architaenioglossa</taxon>
        <taxon>Ampullarioidea</taxon>
        <taxon>Ampullariidae</taxon>
        <taxon>Pomacea</taxon>
    </lineage>
</organism>
<dbReference type="Gene3D" id="3.60.10.10">
    <property type="entry name" value="Endonuclease/exonuclease/phosphatase"/>
    <property type="match status" value="3"/>
</dbReference>
<feature type="domain" description="Endonuclease/exonuclease/phosphatase" evidence="6">
    <location>
        <begin position="29"/>
        <end position="243"/>
    </location>
</feature>
<dbReference type="OrthoDB" id="10061407at2759"/>
<evidence type="ECO:0000256" key="5">
    <source>
        <dbReference type="SAM" id="SignalP"/>
    </source>
</evidence>
<evidence type="ECO:0000256" key="1">
    <source>
        <dbReference type="ARBA" id="ARBA00007359"/>
    </source>
</evidence>
<dbReference type="AlphaFoldDB" id="A0A2T7P6A2"/>
<comment type="similarity">
    <text evidence="1">Belongs to the DNase I family.</text>
</comment>
<protein>
    <recommendedName>
        <fullName evidence="6">Endonuclease/exonuclease/phosphatase domain-containing protein</fullName>
    </recommendedName>
</protein>
<dbReference type="InterPro" id="IPR036691">
    <property type="entry name" value="Endo/exonu/phosph_ase_sf"/>
</dbReference>
<keyword evidence="5" id="KW-0732">Signal</keyword>
<dbReference type="Proteomes" id="UP000245119">
    <property type="component" value="Linkage Group LG6"/>
</dbReference>
<comment type="caution">
    <text evidence="7">The sequence shown here is derived from an EMBL/GenBank/DDBJ whole genome shotgun (WGS) entry which is preliminary data.</text>
</comment>
<gene>
    <name evidence="7" type="ORF">C0Q70_11511</name>
</gene>
<dbReference type="Pfam" id="PF03372">
    <property type="entry name" value="Exo_endo_phos"/>
    <property type="match status" value="1"/>
</dbReference>
<evidence type="ECO:0000256" key="4">
    <source>
        <dbReference type="ARBA" id="ARBA00023157"/>
    </source>
</evidence>
<dbReference type="PANTHER" id="PTHR11371">
    <property type="entry name" value="DEOXYRIBONUCLEASE"/>
    <property type="match status" value="1"/>
</dbReference>
<feature type="chain" id="PRO_5015748751" description="Endonuclease/exonuclease/phosphatase domain-containing protein" evidence="5">
    <location>
        <begin position="24"/>
        <end position="481"/>
    </location>
</feature>
<dbReference type="EMBL" id="PZQS01000006">
    <property type="protein sequence ID" value="PVD28916.1"/>
    <property type="molecule type" value="Genomic_DNA"/>
</dbReference>